<evidence type="ECO:0000256" key="1">
    <source>
        <dbReference type="SAM" id="SignalP"/>
    </source>
</evidence>
<dbReference type="PANTHER" id="PTHR35889:SF3">
    <property type="entry name" value="F-BOX DOMAIN-CONTAINING PROTEIN"/>
    <property type="match status" value="1"/>
</dbReference>
<reference evidence="3 4" key="1">
    <citation type="journal article" date="2015" name="Genome Announc.">
        <title>Genome Assemblies of Three Soil-Associated Devosia species: D. insulae, D. limi, and D. soli.</title>
        <authorList>
            <person name="Hassan Y.I."/>
            <person name="Lepp D."/>
            <person name="Zhou T."/>
        </authorList>
    </citation>
    <scope>NUCLEOTIDE SEQUENCE [LARGE SCALE GENOMIC DNA]</scope>
    <source>
        <strain evidence="3 4">DS-56</strain>
    </source>
</reference>
<evidence type="ECO:0000313" key="3">
    <source>
        <dbReference type="EMBL" id="OEO33031.1"/>
    </source>
</evidence>
<feature type="domain" description="Cytochrome C Planctomycete-type" evidence="2">
    <location>
        <begin position="40"/>
        <end position="94"/>
    </location>
</feature>
<dbReference type="EMBL" id="LAJE02000042">
    <property type="protein sequence ID" value="OEO33031.1"/>
    <property type="molecule type" value="Genomic_DNA"/>
</dbReference>
<dbReference type="RefSeq" id="WP_069907837.1">
    <property type="nucleotide sequence ID" value="NZ_LAJE02000042.1"/>
</dbReference>
<dbReference type="InterPro" id="IPR011429">
    <property type="entry name" value="Cyt_c_Planctomycete-type"/>
</dbReference>
<dbReference type="AlphaFoldDB" id="A0A1E5XWR6"/>
<organism evidence="3 4">
    <name type="scientific">Devosia insulae DS-56</name>
    <dbReference type="NCBI Taxonomy" id="1116389"/>
    <lineage>
        <taxon>Bacteria</taxon>
        <taxon>Pseudomonadati</taxon>
        <taxon>Pseudomonadota</taxon>
        <taxon>Alphaproteobacteria</taxon>
        <taxon>Hyphomicrobiales</taxon>
        <taxon>Devosiaceae</taxon>
        <taxon>Devosia</taxon>
    </lineage>
</organism>
<sequence>MKQTSVALLFACLATATPAAEAGGQPPTWADINPIVTKHCVMCHSAQGAGKGLRLDSYALALAGSKDGRVLLPGDPEGSELIRRLKGISTPRMPFLSYPLAEEQIALFVRWVEAGMPER</sequence>
<comment type="caution">
    <text evidence="3">The sequence shown here is derived from an EMBL/GenBank/DDBJ whole genome shotgun (WGS) entry which is preliminary data.</text>
</comment>
<dbReference type="Proteomes" id="UP000095463">
    <property type="component" value="Unassembled WGS sequence"/>
</dbReference>
<keyword evidence="1" id="KW-0732">Signal</keyword>
<dbReference type="InterPro" id="IPR036909">
    <property type="entry name" value="Cyt_c-like_dom_sf"/>
</dbReference>
<evidence type="ECO:0000259" key="2">
    <source>
        <dbReference type="Pfam" id="PF07635"/>
    </source>
</evidence>
<dbReference type="PANTHER" id="PTHR35889">
    <property type="entry name" value="CYCLOINULO-OLIGOSACCHARIDE FRUCTANOTRANSFERASE-RELATED"/>
    <property type="match status" value="1"/>
</dbReference>
<feature type="chain" id="PRO_5009190622" description="Cytochrome C Planctomycete-type domain-containing protein" evidence="1">
    <location>
        <begin position="23"/>
        <end position="119"/>
    </location>
</feature>
<name>A0A1E5XWR6_9HYPH</name>
<keyword evidence="4" id="KW-1185">Reference proteome</keyword>
<evidence type="ECO:0000313" key="4">
    <source>
        <dbReference type="Proteomes" id="UP000095463"/>
    </source>
</evidence>
<dbReference type="Pfam" id="PF07635">
    <property type="entry name" value="PSCyt1"/>
    <property type="match status" value="1"/>
</dbReference>
<dbReference type="GO" id="GO:0009055">
    <property type="term" value="F:electron transfer activity"/>
    <property type="evidence" value="ECO:0007669"/>
    <property type="project" value="InterPro"/>
</dbReference>
<dbReference type="SUPFAM" id="SSF46626">
    <property type="entry name" value="Cytochrome c"/>
    <property type="match status" value="1"/>
</dbReference>
<protein>
    <recommendedName>
        <fullName evidence="2">Cytochrome C Planctomycete-type domain-containing protein</fullName>
    </recommendedName>
</protein>
<proteinExistence type="predicted"/>
<accession>A0A1E5XWR6</accession>
<feature type="signal peptide" evidence="1">
    <location>
        <begin position="1"/>
        <end position="22"/>
    </location>
</feature>
<dbReference type="GO" id="GO:0020037">
    <property type="term" value="F:heme binding"/>
    <property type="evidence" value="ECO:0007669"/>
    <property type="project" value="InterPro"/>
</dbReference>
<gene>
    <name evidence="3" type="ORF">VW23_008615</name>
</gene>
<dbReference type="OrthoDB" id="9770043at2"/>